<comment type="subcellular location">
    <subcellularLocation>
        <location evidence="1">Membrane</location>
        <topology evidence="1">Multi-pass membrane protein</topology>
    </subcellularLocation>
</comment>
<dbReference type="GO" id="GO:0016020">
    <property type="term" value="C:membrane"/>
    <property type="evidence" value="ECO:0007669"/>
    <property type="project" value="UniProtKB-SubCell"/>
</dbReference>
<evidence type="ECO:0000256" key="1">
    <source>
        <dbReference type="ARBA" id="ARBA00004141"/>
    </source>
</evidence>
<feature type="transmembrane region" description="Helical" evidence="6">
    <location>
        <begin position="75"/>
        <end position="95"/>
    </location>
</feature>
<dbReference type="FunFam" id="1.20.1260.100:FF:000001">
    <property type="entry name" value="translocator protein 2"/>
    <property type="match status" value="1"/>
</dbReference>
<evidence type="ECO:0008006" key="8">
    <source>
        <dbReference type="Google" id="ProtNLM"/>
    </source>
</evidence>
<dbReference type="GO" id="GO:0033013">
    <property type="term" value="P:tetrapyrrole metabolic process"/>
    <property type="evidence" value="ECO:0007669"/>
    <property type="project" value="UniProtKB-ARBA"/>
</dbReference>
<dbReference type="PIRSF" id="PIRSF005859">
    <property type="entry name" value="PBR"/>
    <property type="match status" value="1"/>
</dbReference>
<dbReference type="AlphaFoldDB" id="A0A6C0CWE3"/>
<evidence type="ECO:0000256" key="6">
    <source>
        <dbReference type="SAM" id="Phobius"/>
    </source>
</evidence>
<dbReference type="InterPro" id="IPR038330">
    <property type="entry name" value="TspO/MBR-related_sf"/>
</dbReference>
<feature type="transmembrane region" description="Helical" evidence="6">
    <location>
        <begin position="47"/>
        <end position="68"/>
    </location>
</feature>
<dbReference type="PANTHER" id="PTHR10057:SF0">
    <property type="entry name" value="TRANSLOCATOR PROTEIN"/>
    <property type="match status" value="1"/>
</dbReference>
<dbReference type="Gene3D" id="1.20.1260.100">
    <property type="entry name" value="TspO/MBR protein"/>
    <property type="match status" value="1"/>
</dbReference>
<evidence type="ECO:0000256" key="4">
    <source>
        <dbReference type="ARBA" id="ARBA00022989"/>
    </source>
</evidence>
<keyword evidence="3 6" id="KW-0812">Transmembrane</keyword>
<keyword evidence="5 6" id="KW-0472">Membrane</keyword>
<dbReference type="Pfam" id="PF03073">
    <property type="entry name" value="TspO_MBR"/>
    <property type="match status" value="1"/>
</dbReference>
<reference evidence="7" key="1">
    <citation type="journal article" date="2020" name="Nature">
        <title>Giant virus diversity and host interactions through global metagenomics.</title>
        <authorList>
            <person name="Schulz F."/>
            <person name="Roux S."/>
            <person name="Paez-Espino D."/>
            <person name="Jungbluth S."/>
            <person name="Walsh D.A."/>
            <person name="Denef V.J."/>
            <person name="McMahon K.D."/>
            <person name="Konstantinidis K.T."/>
            <person name="Eloe-Fadrosh E.A."/>
            <person name="Kyrpides N.C."/>
            <person name="Woyke T."/>
        </authorList>
    </citation>
    <scope>NUCLEOTIDE SEQUENCE</scope>
    <source>
        <strain evidence="7">GVMAG-M-3300023110-24</strain>
    </source>
</reference>
<feature type="transmembrane region" description="Helical" evidence="6">
    <location>
        <begin position="21"/>
        <end position="41"/>
    </location>
</feature>
<dbReference type="EMBL" id="MN739508">
    <property type="protein sequence ID" value="QHT09166.1"/>
    <property type="molecule type" value="Genomic_DNA"/>
</dbReference>
<dbReference type="InterPro" id="IPR004307">
    <property type="entry name" value="TspO_MBR"/>
</dbReference>
<accession>A0A6C0CWE3</accession>
<evidence type="ECO:0000313" key="7">
    <source>
        <dbReference type="EMBL" id="QHT09166.1"/>
    </source>
</evidence>
<comment type="similarity">
    <text evidence="2">Belongs to the TspO/BZRP family.</text>
</comment>
<evidence type="ECO:0000256" key="2">
    <source>
        <dbReference type="ARBA" id="ARBA00007524"/>
    </source>
</evidence>
<evidence type="ECO:0000256" key="3">
    <source>
        <dbReference type="ARBA" id="ARBA00022692"/>
    </source>
</evidence>
<name>A0A6C0CWE3_9ZZZZ</name>
<protein>
    <recommendedName>
        <fullName evidence="8">TspO/MBR family protein</fullName>
    </recommendedName>
</protein>
<proteinExistence type="inferred from homology"/>
<organism evidence="7">
    <name type="scientific">viral metagenome</name>
    <dbReference type="NCBI Taxonomy" id="1070528"/>
    <lineage>
        <taxon>unclassified sequences</taxon>
        <taxon>metagenomes</taxon>
        <taxon>organismal metagenomes</taxon>
    </lineage>
</organism>
<dbReference type="PANTHER" id="PTHR10057">
    <property type="entry name" value="PERIPHERAL-TYPE BENZODIAZEPINE RECEPTOR"/>
    <property type="match status" value="1"/>
</dbReference>
<dbReference type="CDD" id="cd15904">
    <property type="entry name" value="TSPO_MBR"/>
    <property type="match status" value="1"/>
</dbReference>
<keyword evidence="4 6" id="KW-1133">Transmembrane helix</keyword>
<feature type="transmembrane region" description="Helical" evidence="6">
    <location>
        <begin position="101"/>
        <end position="124"/>
    </location>
</feature>
<sequence length="126" mass="15176">MNNWYYKLKKSKYSPPNYIFGIVWPILYLSMVISFIIIIINNKCNNYRPIIFFFVQLLFNLSWSFIFFKLKSPRLALIDLILIIIFTIITISEFYKISMIAASLLIPYIIWLLFAFFLNIYIVIYN</sequence>
<evidence type="ECO:0000256" key="5">
    <source>
        <dbReference type="ARBA" id="ARBA00023136"/>
    </source>
</evidence>